<evidence type="ECO:0000256" key="1">
    <source>
        <dbReference type="SAM" id="Phobius"/>
    </source>
</evidence>
<organism evidence="2 3">
    <name type="scientific">Puniceibacterium sediminis</name>
    <dbReference type="NCBI Taxonomy" id="1608407"/>
    <lineage>
        <taxon>Bacteria</taxon>
        <taxon>Pseudomonadati</taxon>
        <taxon>Pseudomonadota</taxon>
        <taxon>Alphaproteobacteria</taxon>
        <taxon>Rhodobacterales</taxon>
        <taxon>Paracoccaceae</taxon>
        <taxon>Puniceibacterium</taxon>
    </lineage>
</organism>
<keyword evidence="1" id="KW-1133">Transmembrane helix</keyword>
<protein>
    <submittedName>
        <fullName evidence="2">Uncharacterized protein</fullName>
    </submittedName>
</protein>
<name>A0A238W2H4_9RHOB</name>
<gene>
    <name evidence="2" type="ORF">SAMN06265370_10473</name>
</gene>
<dbReference type="Proteomes" id="UP000198417">
    <property type="component" value="Unassembled WGS sequence"/>
</dbReference>
<dbReference type="EMBL" id="FZNN01000004">
    <property type="protein sequence ID" value="SNR40544.1"/>
    <property type="molecule type" value="Genomic_DNA"/>
</dbReference>
<evidence type="ECO:0000313" key="3">
    <source>
        <dbReference type="Proteomes" id="UP000198417"/>
    </source>
</evidence>
<feature type="transmembrane region" description="Helical" evidence="1">
    <location>
        <begin position="88"/>
        <end position="114"/>
    </location>
</feature>
<keyword evidence="3" id="KW-1185">Reference proteome</keyword>
<accession>A0A238W2H4</accession>
<evidence type="ECO:0000313" key="2">
    <source>
        <dbReference type="EMBL" id="SNR40544.1"/>
    </source>
</evidence>
<sequence>MYYMEVWYAIVYHARGIFSLTCFEITFSEQSCVYHRRMSYKMRLMIDGVMLTAACLICGSLLISASLGSDIPVVGKPVLVVAPPWDGGAAAIVRAVGGVAVGPVAAPFAMFAVFEHKGFAEAALKAGAWTLRDAGALSAFCTTGETT</sequence>
<feature type="transmembrane region" description="Helical" evidence="1">
    <location>
        <begin position="48"/>
        <end position="68"/>
    </location>
</feature>
<dbReference type="AlphaFoldDB" id="A0A238W2H4"/>
<keyword evidence="1" id="KW-0812">Transmembrane</keyword>
<reference evidence="2 3" key="1">
    <citation type="submission" date="2017-06" db="EMBL/GenBank/DDBJ databases">
        <authorList>
            <person name="Kim H.J."/>
            <person name="Triplett B.A."/>
        </authorList>
    </citation>
    <scope>NUCLEOTIDE SEQUENCE [LARGE SCALE GENOMIC DNA]</scope>
    <source>
        <strain evidence="2 3">DSM 29052</strain>
    </source>
</reference>
<proteinExistence type="predicted"/>
<keyword evidence="1" id="KW-0472">Membrane</keyword>